<proteinExistence type="predicted"/>
<name>A0AAW1WZY6_RUBAR</name>
<reference evidence="2 3" key="1">
    <citation type="journal article" date="2023" name="G3 (Bethesda)">
        <title>A chromosome-length genome assembly and annotation of blackberry (Rubus argutus, cv. 'Hillquist').</title>
        <authorList>
            <person name="Bruna T."/>
            <person name="Aryal R."/>
            <person name="Dudchenko O."/>
            <person name="Sargent D.J."/>
            <person name="Mead D."/>
            <person name="Buti M."/>
            <person name="Cavallini A."/>
            <person name="Hytonen T."/>
            <person name="Andres J."/>
            <person name="Pham M."/>
            <person name="Weisz D."/>
            <person name="Mascagni F."/>
            <person name="Usai G."/>
            <person name="Natali L."/>
            <person name="Bassil N."/>
            <person name="Fernandez G.E."/>
            <person name="Lomsadze A."/>
            <person name="Armour M."/>
            <person name="Olukolu B."/>
            <person name="Poorten T."/>
            <person name="Britton C."/>
            <person name="Davik J."/>
            <person name="Ashrafi H."/>
            <person name="Aiden E.L."/>
            <person name="Borodovsky M."/>
            <person name="Worthington M."/>
        </authorList>
    </citation>
    <scope>NUCLEOTIDE SEQUENCE [LARGE SCALE GENOMIC DNA]</scope>
    <source>
        <strain evidence="2">PI 553951</strain>
    </source>
</reference>
<organism evidence="2 3">
    <name type="scientific">Rubus argutus</name>
    <name type="common">Southern blackberry</name>
    <dbReference type="NCBI Taxonomy" id="59490"/>
    <lineage>
        <taxon>Eukaryota</taxon>
        <taxon>Viridiplantae</taxon>
        <taxon>Streptophyta</taxon>
        <taxon>Embryophyta</taxon>
        <taxon>Tracheophyta</taxon>
        <taxon>Spermatophyta</taxon>
        <taxon>Magnoliopsida</taxon>
        <taxon>eudicotyledons</taxon>
        <taxon>Gunneridae</taxon>
        <taxon>Pentapetalae</taxon>
        <taxon>rosids</taxon>
        <taxon>fabids</taxon>
        <taxon>Rosales</taxon>
        <taxon>Rosaceae</taxon>
        <taxon>Rosoideae</taxon>
        <taxon>Rosoideae incertae sedis</taxon>
        <taxon>Rubus</taxon>
    </lineage>
</organism>
<evidence type="ECO:0000313" key="2">
    <source>
        <dbReference type="EMBL" id="KAK9930247.1"/>
    </source>
</evidence>
<keyword evidence="3" id="KW-1185">Reference proteome</keyword>
<sequence length="201" mass="20810">MGSLGSTLKARVTSKKTLPKSKFSSDPVRATAVAAGARNATPLDAALLKAAQAKNPIHIIPPKGGSSNKSLPPGGLSVKSEPHPNVHHIRPLLSPSSYPPTAVTASARLVSKLQRLTKRSMGLTVATTLNYKVDSKQKAVSESSLTNAQNSAGSLNTEKYGSNDKAVIGVQAEEKPSAKDEIISCSQVSVGGGDNPSAFCR</sequence>
<comment type="caution">
    <text evidence="2">The sequence shown here is derived from an EMBL/GenBank/DDBJ whole genome shotgun (WGS) entry which is preliminary data.</text>
</comment>
<accession>A0AAW1WZY6</accession>
<dbReference type="PANTHER" id="PTHR47206:SF1">
    <property type="entry name" value="HOMEODOMAIN-LIKE SUPERFAMILY PROTEIN"/>
    <property type="match status" value="1"/>
</dbReference>
<dbReference type="EMBL" id="JBEDUW010000005">
    <property type="protein sequence ID" value="KAK9930247.1"/>
    <property type="molecule type" value="Genomic_DNA"/>
</dbReference>
<evidence type="ECO:0000313" key="3">
    <source>
        <dbReference type="Proteomes" id="UP001457282"/>
    </source>
</evidence>
<gene>
    <name evidence="2" type="ORF">M0R45_027290</name>
</gene>
<feature type="region of interest" description="Disordered" evidence="1">
    <location>
        <begin position="58"/>
        <end position="81"/>
    </location>
</feature>
<dbReference type="PANTHER" id="PTHR47206">
    <property type="entry name" value="HOMEODOMAIN-LIKE SUPERFAMILY PROTEIN"/>
    <property type="match status" value="1"/>
</dbReference>
<dbReference type="AlphaFoldDB" id="A0AAW1WZY6"/>
<evidence type="ECO:0000256" key="1">
    <source>
        <dbReference type="SAM" id="MobiDB-lite"/>
    </source>
</evidence>
<dbReference type="Proteomes" id="UP001457282">
    <property type="component" value="Unassembled WGS sequence"/>
</dbReference>
<protein>
    <submittedName>
        <fullName evidence="2">Uncharacterized protein</fullName>
    </submittedName>
</protein>
<feature type="region of interest" description="Disordered" evidence="1">
    <location>
        <begin position="1"/>
        <end position="28"/>
    </location>
</feature>